<proteinExistence type="predicted"/>
<name>A0A9P5CY26_9HYPO</name>
<sequence>MCSNHRAHLLSISLRAAFPPSRSIGLSDPLGLFSAKNPSTSAALRAAVATLAPFGPIQGPLSSFERNAAWAPAMAAVLAPAWTVLFCHHGGLILAVAGMELRRGRGTSASLSCLPAFTGGGRPRERRGGGDMPSSE</sequence>
<reference evidence="2" key="1">
    <citation type="submission" date="2020-03" db="EMBL/GenBank/DDBJ databases">
        <title>Site-based positive gene gene selection in Geosmithia morbida across the United States reveals a broad range of putative effectors and factors for local host and environmental adapation.</title>
        <authorList>
            <person name="Onufrak A."/>
            <person name="Murdoch R.W."/>
            <person name="Gazis R."/>
            <person name="Huff M."/>
            <person name="Staton M."/>
            <person name="Klingeman W."/>
            <person name="Hadziabdic D."/>
        </authorList>
    </citation>
    <scope>NUCLEOTIDE SEQUENCE</scope>
    <source>
        <strain evidence="2">1262</strain>
    </source>
</reference>
<dbReference type="GeneID" id="55969844"/>
<feature type="region of interest" description="Disordered" evidence="1">
    <location>
        <begin position="117"/>
        <end position="136"/>
    </location>
</feature>
<organism evidence="2 3">
    <name type="scientific">Geosmithia morbida</name>
    <dbReference type="NCBI Taxonomy" id="1094350"/>
    <lineage>
        <taxon>Eukaryota</taxon>
        <taxon>Fungi</taxon>
        <taxon>Dikarya</taxon>
        <taxon>Ascomycota</taxon>
        <taxon>Pezizomycotina</taxon>
        <taxon>Sordariomycetes</taxon>
        <taxon>Hypocreomycetidae</taxon>
        <taxon>Hypocreales</taxon>
        <taxon>Bionectriaceae</taxon>
        <taxon>Geosmithia</taxon>
    </lineage>
</organism>
<keyword evidence="3" id="KW-1185">Reference proteome</keyword>
<dbReference type="EMBL" id="JAANYQ010000020">
    <property type="protein sequence ID" value="KAF4119928.1"/>
    <property type="molecule type" value="Genomic_DNA"/>
</dbReference>
<dbReference type="AlphaFoldDB" id="A0A9P5CY26"/>
<dbReference type="Proteomes" id="UP000749293">
    <property type="component" value="Unassembled WGS sequence"/>
</dbReference>
<dbReference type="RefSeq" id="XP_035318580.1">
    <property type="nucleotide sequence ID" value="XM_035465592.1"/>
</dbReference>
<accession>A0A9P5CY26</accession>
<comment type="caution">
    <text evidence="2">The sequence shown here is derived from an EMBL/GenBank/DDBJ whole genome shotgun (WGS) entry which is preliminary data.</text>
</comment>
<protein>
    <submittedName>
        <fullName evidence="2">Uncharacterized protein</fullName>
    </submittedName>
</protein>
<evidence type="ECO:0000256" key="1">
    <source>
        <dbReference type="SAM" id="MobiDB-lite"/>
    </source>
</evidence>
<gene>
    <name evidence="2" type="ORF">GMORB2_3616</name>
</gene>
<evidence type="ECO:0000313" key="2">
    <source>
        <dbReference type="EMBL" id="KAF4119928.1"/>
    </source>
</evidence>
<evidence type="ECO:0000313" key="3">
    <source>
        <dbReference type="Proteomes" id="UP000749293"/>
    </source>
</evidence>